<protein>
    <submittedName>
        <fullName evidence="2">Uncharacterized protein</fullName>
    </submittedName>
</protein>
<keyword evidence="3" id="KW-1185">Reference proteome</keyword>
<gene>
    <name evidence="2" type="ORF">O181_013669</name>
</gene>
<organism evidence="2 3">
    <name type="scientific">Austropuccinia psidii MF-1</name>
    <dbReference type="NCBI Taxonomy" id="1389203"/>
    <lineage>
        <taxon>Eukaryota</taxon>
        <taxon>Fungi</taxon>
        <taxon>Dikarya</taxon>
        <taxon>Basidiomycota</taxon>
        <taxon>Pucciniomycotina</taxon>
        <taxon>Pucciniomycetes</taxon>
        <taxon>Pucciniales</taxon>
        <taxon>Sphaerophragmiaceae</taxon>
        <taxon>Austropuccinia</taxon>
    </lineage>
</organism>
<name>A0A9Q3BWU5_9BASI</name>
<evidence type="ECO:0000256" key="1">
    <source>
        <dbReference type="SAM" id="MobiDB-lite"/>
    </source>
</evidence>
<accession>A0A9Q3BWU5</accession>
<dbReference type="Proteomes" id="UP000765509">
    <property type="component" value="Unassembled WGS sequence"/>
</dbReference>
<evidence type="ECO:0000313" key="2">
    <source>
        <dbReference type="EMBL" id="MBW0473954.1"/>
    </source>
</evidence>
<dbReference type="AlphaFoldDB" id="A0A9Q3BWU5"/>
<reference evidence="2" key="1">
    <citation type="submission" date="2021-03" db="EMBL/GenBank/DDBJ databases">
        <title>Draft genome sequence of rust myrtle Austropuccinia psidii MF-1, a brazilian biotype.</title>
        <authorList>
            <person name="Quecine M.C."/>
            <person name="Pachon D.M.R."/>
            <person name="Bonatelli M.L."/>
            <person name="Correr F.H."/>
            <person name="Franceschini L.M."/>
            <person name="Leite T.F."/>
            <person name="Margarido G.R.A."/>
            <person name="Almeida C.A."/>
            <person name="Ferrarezi J.A."/>
            <person name="Labate C.A."/>
        </authorList>
    </citation>
    <scope>NUCLEOTIDE SEQUENCE</scope>
    <source>
        <strain evidence="2">MF-1</strain>
    </source>
</reference>
<dbReference type="EMBL" id="AVOT02003592">
    <property type="protein sequence ID" value="MBW0473954.1"/>
    <property type="molecule type" value="Genomic_DNA"/>
</dbReference>
<feature type="region of interest" description="Disordered" evidence="1">
    <location>
        <begin position="44"/>
        <end position="84"/>
    </location>
</feature>
<evidence type="ECO:0000313" key="3">
    <source>
        <dbReference type="Proteomes" id="UP000765509"/>
    </source>
</evidence>
<comment type="caution">
    <text evidence="2">The sequence shown here is derived from an EMBL/GenBank/DDBJ whole genome shotgun (WGS) entry which is preliminary data.</text>
</comment>
<proteinExistence type="predicted"/>
<sequence>MNVCQILGIGIRDHSEFSKALAPDGSQKCLISCLLQHKVISQSLRNNGTSQKPNKAKTTQTNTSFSSTRPTAQISMPESENMTPSETWRVVDVTQIKRIHFDHMAIFPLTGLLIALV</sequence>